<evidence type="ECO:0000256" key="4">
    <source>
        <dbReference type="ARBA" id="ARBA00021581"/>
    </source>
</evidence>
<feature type="transmembrane region" description="Helical" evidence="17">
    <location>
        <begin position="98"/>
        <end position="120"/>
    </location>
</feature>
<keyword evidence="7 17" id="KW-0378">Hydrolase</keyword>
<dbReference type="GO" id="GO:0071555">
    <property type="term" value="P:cell wall organization"/>
    <property type="evidence" value="ECO:0007669"/>
    <property type="project" value="UniProtKB-KW"/>
</dbReference>
<reference evidence="18" key="1">
    <citation type="journal article" date="2013" name="Int. J. Syst. Evol. Microbiol.">
        <title>Polycladomyces abyssicola gen. nov., sp. nov., a thermophilic filamentous bacterium isolated from hemipelagic sediment.</title>
        <authorList>
            <person name="Tsubouchi T."/>
            <person name="Shimane Y."/>
            <person name="Mori K."/>
            <person name="Usui K."/>
            <person name="Hiraki T."/>
            <person name="Tame A."/>
            <person name="Uematsu K."/>
            <person name="Maruyama T."/>
            <person name="Hatada Y."/>
        </authorList>
    </citation>
    <scope>NUCLEOTIDE SEQUENCE</scope>
    <source>
        <strain evidence="18">JIR-001</strain>
    </source>
</reference>
<evidence type="ECO:0000256" key="8">
    <source>
        <dbReference type="ARBA" id="ARBA00022960"/>
    </source>
</evidence>
<feature type="transmembrane region" description="Helical" evidence="17">
    <location>
        <begin position="39"/>
        <end position="59"/>
    </location>
</feature>
<dbReference type="GO" id="GO:0005886">
    <property type="term" value="C:plasma membrane"/>
    <property type="evidence" value="ECO:0007669"/>
    <property type="project" value="UniProtKB-SubCell"/>
</dbReference>
<comment type="similarity">
    <text evidence="2 17">Belongs to the UppP family.</text>
</comment>
<dbReference type="GO" id="GO:0050380">
    <property type="term" value="F:undecaprenyl-diphosphatase activity"/>
    <property type="evidence" value="ECO:0007669"/>
    <property type="project" value="UniProtKB-UniRule"/>
</dbReference>
<evidence type="ECO:0000256" key="10">
    <source>
        <dbReference type="ARBA" id="ARBA00022989"/>
    </source>
</evidence>
<dbReference type="RefSeq" id="WP_212774081.1">
    <property type="nucleotide sequence ID" value="NZ_AP024601.1"/>
</dbReference>
<accession>A0A8D5UEX3</accession>
<keyword evidence="5 17" id="KW-1003">Cell membrane</keyword>
<organism evidence="18 19">
    <name type="scientific">Polycladomyces abyssicola</name>
    <dbReference type="NCBI Taxonomy" id="1125966"/>
    <lineage>
        <taxon>Bacteria</taxon>
        <taxon>Bacillati</taxon>
        <taxon>Bacillota</taxon>
        <taxon>Bacilli</taxon>
        <taxon>Bacillales</taxon>
        <taxon>Thermoactinomycetaceae</taxon>
        <taxon>Polycladomyces</taxon>
    </lineage>
</organism>
<evidence type="ECO:0000256" key="9">
    <source>
        <dbReference type="ARBA" id="ARBA00022984"/>
    </source>
</evidence>
<dbReference type="EMBL" id="AP024601">
    <property type="protein sequence ID" value="BCU80755.1"/>
    <property type="molecule type" value="Genomic_DNA"/>
</dbReference>
<reference evidence="18" key="2">
    <citation type="journal article" date="2021" name="Microbiol. Resour. Announc.">
        <title>Complete Genome Sequence of Polycladomyces abyssicola JIR-001T, Isolated from Hemipelagic Sediment in Deep Seawater.</title>
        <authorList>
            <person name="Tsubouchi T."/>
            <person name="Kaneko Y."/>
        </authorList>
    </citation>
    <scope>NUCLEOTIDE SEQUENCE</scope>
    <source>
        <strain evidence="18">JIR-001</strain>
    </source>
</reference>
<evidence type="ECO:0000256" key="1">
    <source>
        <dbReference type="ARBA" id="ARBA00004651"/>
    </source>
</evidence>
<dbReference type="AlphaFoldDB" id="A0A8D5UEX3"/>
<feature type="transmembrane region" description="Helical" evidence="17">
    <location>
        <begin position="240"/>
        <end position="258"/>
    </location>
</feature>
<dbReference type="InterPro" id="IPR003824">
    <property type="entry name" value="UppP"/>
</dbReference>
<evidence type="ECO:0000256" key="5">
    <source>
        <dbReference type="ARBA" id="ARBA00022475"/>
    </source>
</evidence>
<evidence type="ECO:0000256" key="17">
    <source>
        <dbReference type="HAMAP-Rule" id="MF_01006"/>
    </source>
</evidence>
<feature type="transmembrane region" description="Helical" evidence="17">
    <location>
        <begin position="71"/>
        <end position="92"/>
    </location>
</feature>
<comment type="subcellular location">
    <subcellularLocation>
        <location evidence="1 17">Cell membrane</location>
        <topology evidence="1 17">Multi-pass membrane protein</topology>
    </subcellularLocation>
</comment>
<dbReference type="PANTHER" id="PTHR30622">
    <property type="entry name" value="UNDECAPRENYL-DIPHOSPHATASE"/>
    <property type="match status" value="1"/>
</dbReference>
<evidence type="ECO:0000256" key="3">
    <source>
        <dbReference type="ARBA" id="ARBA00012374"/>
    </source>
</evidence>
<comment type="miscellaneous">
    <text evidence="17">Bacitracin is thought to be involved in the inhibition of peptidoglycan synthesis by sequestering undecaprenyl diphosphate, thereby reducing the pool of lipid carrier available.</text>
</comment>
<evidence type="ECO:0000256" key="15">
    <source>
        <dbReference type="ARBA" id="ARBA00032932"/>
    </source>
</evidence>
<dbReference type="GO" id="GO:0046677">
    <property type="term" value="P:response to antibiotic"/>
    <property type="evidence" value="ECO:0007669"/>
    <property type="project" value="UniProtKB-UniRule"/>
</dbReference>
<gene>
    <name evidence="18" type="primary">uppP3</name>
    <name evidence="17" type="synonym">uppP</name>
    <name evidence="18" type="ORF">JIR001_05380</name>
</gene>
<evidence type="ECO:0000256" key="16">
    <source>
        <dbReference type="ARBA" id="ARBA00047594"/>
    </source>
</evidence>
<evidence type="ECO:0000256" key="7">
    <source>
        <dbReference type="ARBA" id="ARBA00022801"/>
    </source>
</evidence>
<keyword evidence="9 17" id="KW-0573">Peptidoglycan synthesis</keyword>
<name>A0A8D5UEX3_9BACL</name>
<evidence type="ECO:0000256" key="14">
    <source>
        <dbReference type="ARBA" id="ARBA00032707"/>
    </source>
</evidence>
<dbReference type="KEGG" id="pabs:JIR001_05380"/>
<evidence type="ECO:0000313" key="19">
    <source>
        <dbReference type="Proteomes" id="UP000677436"/>
    </source>
</evidence>
<dbReference type="Proteomes" id="UP000677436">
    <property type="component" value="Chromosome"/>
</dbReference>
<evidence type="ECO:0000256" key="6">
    <source>
        <dbReference type="ARBA" id="ARBA00022692"/>
    </source>
</evidence>
<keyword evidence="11 17" id="KW-0472">Membrane</keyword>
<dbReference type="PANTHER" id="PTHR30622:SF4">
    <property type="entry name" value="UNDECAPRENYL-DIPHOSPHATASE"/>
    <property type="match status" value="1"/>
</dbReference>
<evidence type="ECO:0000256" key="12">
    <source>
        <dbReference type="ARBA" id="ARBA00023251"/>
    </source>
</evidence>
<keyword evidence="10 17" id="KW-1133">Transmembrane helix</keyword>
<dbReference type="EC" id="3.6.1.27" evidence="3 17"/>
<dbReference type="GO" id="GO:0009252">
    <property type="term" value="P:peptidoglycan biosynthetic process"/>
    <property type="evidence" value="ECO:0007669"/>
    <property type="project" value="UniProtKB-KW"/>
</dbReference>
<keyword evidence="12 17" id="KW-0046">Antibiotic resistance</keyword>
<feature type="transmembrane region" description="Helical" evidence="17">
    <location>
        <begin position="174"/>
        <end position="195"/>
    </location>
</feature>
<feature type="transmembrane region" description="Helical" evidence="17">
    <location>
        <begin position="207"/>
        <end position="228"/>
    </location>
</feature>
<keyword evidence="8 17" id="KW-0133">Cell shape</keyword>
<proteinExistence type="inferred from homology"/>
<evidence type="ECO:0000313" key="18">
    <source>
        <dbReference type="EMBL" id="BCU80755.1"/>
    </source>
</evidence>
<keyword evidence="6 17" id="KW-0812">Transmembrane</keyword>
<dbReference type="GO" id="GO:0008360">
    <property type="term" value="P:regulation of cell shape"/>
    <property type="evidence" value="ECO:0007669"/>
    <property type="project" value="UniProtKB-KW"/>
</dbReference>
<comment type="catalytic activity">
    <reaction evidence="16 17">
        <text>di-trans,octa-cis-undecaprenyl diphosphate + H2O = di-trans,octa-cis-undecaprenyl phosphate + phosphate + H(+)</text>
        <dbReference type="Rhea" id="RHEA:28094"/>
        <dbReference type="ChEBI" id="CHEBI:15377"/>
        <dbReference type="ChEBI" id="CHEBI:15378"/>
        <dbReference type="ChEBI" id="CHEBI:43474"/>
        <dbReference type="ChEBI" id="CHEBI:58405"/>
        <dbReference type="ChEBI" id="CHEBI:60392"/>
        <dbReference type="EC" id="3.6.1.27"/>
    </reaction>
</comment>
<protein>
    <recommendedName>
        <fullName evidence="4 17">Undecaprenyl-diphosphatase</fullName>
        <ecNumber evidence="3 17">3.6.1.27</ecNumber>
    </recommendedName>
    <alternativeName>
        <fullName evidence="15 17">Bacitracin resistance protein</fullName>
    </alternativeName>
    <alternativeName>
        <fullName evidence="14 17">Undecaprenyl pyrophosphate phosphatase</fullName>
    </alternativeName>
</protein>
<evidence type="ECO:0000256" key="13">
    <source>
        <dbReference type="ARBA" id="ARBA00023316"/>
    </source>
</evidence>
<comment type="function">
    <text evidence="17">Catalyzes the dephosphorylation of undecaprenyl diphosphate (UPP). Confers resistance to bacitracin.</text>
</comment>
<dbReference type="Pfam" id="PF02673">
    <property type="entry name" value="BacA"/>
    <property type="match status" value="1"/>
</dbReference>
<keyword evidence="13 17" id="KW-0961">Cell wall biogenesis/degradation</keyword>
<dbReference type="HAMAP" id="MF_01006">
    <property type="entry name" value="Undec_diphosphatase"/>
    <property type="match status" value="1"/>
</dbReference>
<evidence type="ECO:0000256" key="2">
    <source>
        <dbReference type="ARBA" id="ARBA00010621"/>
    </source>
</evidence>
<evidence type="ECO:0000256" key="11">
    <source>
        <dbReference type="ARBA" id="ARBA00023136"/>
    </source>
</evidence>
<keyword evidence="19" id="KW-1185">Reference proteome</keyword>
<sequence length="260" mass="27737">MNWLEAMVLGIIQGLTEFLPVSSTGHLYLGRHLFGLDSAGLFLDTMLHLGTLAAVIAVYGDELAAICRKPLGKTGRLLIVGTIPAVVVGITWEDTLEAISQTGVTIGWEFLITGAVLYWADRIKADGHKGINDLTYADALWIGLAQSAAILPAVSRSGMTIAAALWRNVETTAAASYSFLLSIPAIGGGVLLQGAKLLDGRAEHIPLSSLLIGTAMAGVCGYTAVRWMVRILSRGSLKGFAWYVWVLGAFILLIQWSGHF</sequence>